<name>A0A0C3D806_9AGAM</name>
<gene>
    <name evidence="1" type="ORF">SCLCIDRAFT_197522</name>
</gene>
<dbReference type="HOGENOM" id="CLU_2575238_0_0_1"/>
<dbReference type="Proteomes" id="UP000053989">
    <property type="component" value="Unassembled WGS sequence"/>
</dbReference>
<protein>
    <submittedName>
        <fullName evidence="1">Uncharacterized protein</fullName>
    </submittedName>
</protein>
<reference evidence="1 2" key="1">
    <citation type="submission" date="2014-04" db="EMBL/GenBank/DDBJ databases">
        <authorList>
            <consortium name="DOE Joint Genome Institute"/>
            <person name="Kuo A."/>
            <person name="Kohler A."/>
            <person name="Nagy L.G."/>
            <person name="Floudas D."/>
            <person name="Copeland A."/>
            <person name="Barry K.W."/>
            <person name="Cichocki N."/>
            <person name="Veneault-Fourrey C."/>
            <person name="LaButti K."/>
            <person name="Lindquist E.A."/>
            <person name="Lipzen A."/>
            <person name="Lundell T."/>
            <person name="Morin E."/>
            <person name="Murat C."/>
            <person name="Sun H."/>
            <person name="Tunlid A."/>
            <person name="Henrissat B."/>
            <person name="Grigoriev I.V."/>
            <person name="Hibbett D.S."/>
            <person name="Martin F."/>
            <person name="Nordberg H.P."/>
            <person name="Cantor M.N."/>
            <person name="Hua S.X."/>
        </authorList>
    </citation>
    <scope>NUCLEOTIDE SEQUENCE [LARGE SCALE GENOMIC DNA]</scope>
    <source>
        <strain evidence="1 2">Foug A</strain>
    </source>
</reference>
<dbReference type="InParanoid" id="A0A0C3D806"/>
<dbReference type="AlphaFoldDB" id="A0A0C3D806"/>
<dbReference type="EMBL" id="KN822108">
    <property type="protein sequence ID" value="KIM56885.1"/>
    <property type="molecule type" value="Genomic_DNA"/>
</dbReference>
<evidence type="ECO:0000313" key="1">
    <source>
        <dbReference type="EMBL" id="KIM56885.1"/>
    </source>
</evidence>
<proteinExistence type="predicted"/>
<organism evidence="1 2">
    <name type="scientific">Scleroderma citrinum Foug A</name>
    <dbReference type="NCBI Taxonomy" id="1036808"/>
    <lineage>
        <taxon>Eukaryota</taxon>
        <taxon>Fungi</taxon>
        <taxon>Dikarya</taxon>
        <taxon>Basidiomycota</taxon>
        <taxon>Agaricomycotina</taxon>
        <taxon>Agaricomycetes</taxon>
        <taxon>Agaricomycetidae</taxon>
        <taxon>Boletales</taxon>
        <taxon>Sclerodermatineae</taxon>
        <taxon>Sclerodermataceae</taxon>
        <taxon>Scleroderma</taxon>
    </lineage>
</organism>
<reference evidence="2" key="2">
    <citation type="submission" date="2015-01" db="EMBL/GenBank/DDBJ databases">
        <title>Evolutionary Origins and Diversification of the Mycorrhizal Mutualists.</title>
        <authorList>
            <consortium name="DOE Joint Genome Institute"/>
            <consortium name="Mycorrhizal Genomics Consortium"/>
            <person name="Kohler A."/>
            <person name="Kuo A."/>
            <person name="Nagy L.G."/>
            <person name="Floudas D."/>
            <person name="Copeland A."/>
            <person name="Barry K.W."/>
            <person name="Cichocki N."/>
            <person name="Veneault-Fourrey C."/>
            <person name="LaButti K."/>
            <person name="Lindquist E.A."/>
            <person name="Lipzen A."/>
            <person name="Lundell T."/>
            <person name="Morin E."/>
            <person name="Murat C."/>
            <person name="Riley R."/>
            <person name="Ohm R."/>
            <person name="Sun H."/>
            <person name="Tunlid A."/>
            <person name="Henrissat B."/>
            <person name="Grigoriev I.V."/>
            <person name="Hibbett D.S."/>
            <person name="Martin F."/>
        </authorList>
    </citation>
    <scope>NUCLEOTIDE SEQUENCE [LARGE SCALE GENOMIC DNA]</scope>
    <source>
        <strain evidence="2">Foug A</strain>
    </source>
</reference>
<sequence length="81" mass="9250">MRSIIHTLRAKQQETQARAVKRWAHVKDKKIRGKQKDVWCTAPPCSLELPLLPRQRNIPTTAHPRSVPETGINVLHAQAQL</sequence>
<accession>A0A0C3D806</accession>
<keyword evidence="2" id="KW-1185">Reference proteome</keyword>
<evidence type="ECO:0000313" key="2">
    <source>
        <dbReference type="Proteomes" id="UP000053989"/>
    </source>
</evidence>